<dbReference type="Proteomes" id="UP000249902">
    <property type="component" value="Unassembled WGS sequence"/>
</dbReference>
<dbReference type="InterPro" id="IPR004919">
    <property type="entry name" value="GmrSD_N"/>
</dbReference>
<evidence type="ECO:0000313" key="5">
    <source>
        <dbReference type="Proteomes" id="UP000217301"/>
    </source>
</evidence>
<dbReference type="EMBL" id="CP022385">
    <property type="protein sequence ID" value="ATA83535.1"/>
    <property type="molecule type" value="Genomic_DNA"/>
</dbReference>
<protein>
    <submittedName>
        <fullName evidence="3">DUF262 domain-containing protein</fullName>
    </submittedName>
    <submittedName>
        <fullName evidence="4">Uncharacterized conserved protein</fullName>
    </submittedName>
</protein>
<evidence type="ECO:0000313" key="6">
    <source>
        <dbReference type="Proteomes" id="UP000249902"/>
    </source>
</evidence>
<evidence type="ECO:0000259" key="2">
    <source>
        <dbReference type="Pfam" id="PF03235"/>
    </source>
</evidence>
<reference evidence="5" key="2">
    <citation type="submission" date="2017-06" db="EMBL/GenBank/DDBJ databases">
        <title>Capnocytophaga spp. assemblies.</title>
        <authorList>
            <person name="Gulvik C.A."/>
        </authorList>
    </citation>
    <scope>NUCLEOTIDE SEQUENCE [LARGE SCALE GENOMIC DNA]</scope>
    <source>
        <strain evidence="5">KC1668</strain>
    </source>
</reference>
<name>A0AAX2I896_CAPSP</name>
<dbReference type="KEGG" id="cspu:CGC55_02960"/>
<evidence type="ECO:0000313" key="4">
    <source>
        <dbReference type="EMBL" id="SQA74503.1"/>
    </source>
</evidence>
<accession>A0AAX2I896</accession>
<reference evidence="4 6" key="3">
    <citation type="submission" date="2018-06" db="EMBL/GenBank/DDBJ databases">
        <authorList>
            <consortium name="Pathogen Informatics"/>
            <person name="Doyle S."/>
        </authorList>
    </citation>
    <scope>NUCLEOTIDE SEQUENCE [LARGE SCALE GENOMIC DNA]</scope>
    <source>
        <strain evidence="4 6">NCTC11653</strain>
    </source>
</reference>
<keyword evidence="1" id="KW-0175">Coiled coil</keyword>
<feature type="coiled-coil region" evidence="1">
    <location>
        <begin position="1"/>
        <end position="28"/>
    </location>
</feature>
<dbReference type="Pfam" id="PF03235">
    <property type="entry name" value="GmrSD_N"/>
    <property type="match status" value="1"/>
</dbReference>
<dbReference type="REBASE" id="423490">
    <property type="entry name" value="Csp11653ORF388P"/>
</dbReference>
<reference evidence="3" key="1">
    <citation type="journal article" date="2017" name="Genome Announc.">
        <title>Twelve Complete Reference Genomes of Clinical Isolates in the Capnocytophaga Genus.</title>
        <authorList>
            <person name="Villarma A."/>
            <person name="Gulvik C.A."/>
            <person name="Rowe L.A."/>
            <person name="Sheth M."/>
            <person name="Juieng P."/>
            <person name="Nicholson A.C."/>
            <person name="Loparev V.N."/>
            <person name="McQuiston J.R."/>
        </authorList>
    </citation>
    <scope>NUCLEOTIDE SEQUENCE</scope>
    <source>
        <strain evidence="3">KC1668</strain>
    </source>
</reference>
<dbReference type="Proteomes" id="UP000217301">
    <property type="component" value="Chromosome"/>
</dbReference>
<dbReference type="AlphaFoldDB" id="A0AAX2I896"/>
<dbReference type="EMBL" id="UAVP01000003">
    <property type="protein sequence ID" value="SQA74503.1"/>
    <property type="molecule type" value="Genomic_DNA"/>
</dbReference>
<proteinExistence type="predicted"/>
<dbReference type="PANTHER" id="PTHR39639:SF1">
    <property type="entry name" value="DUF262 DOMAIN-CONTAINING PROTEIN"/>
    <property type="match status" value="1"/>
</dbReference>
<feature type="domain" description="GmrSD restriction endonucleases N-terminal" evidence="2">
    <location>
        <begin position="51"/>
        <end position="187"/>
    </location>
</feature>
<dbReference type="RefSeq" id="WP_002682021.1">
    <property type="nucleotide sequence ID" value="NZ_CP022385.1"/>
</dbReference>
<organism evidence="4 6">
    <name type="scientific">Capnocytophaga sputigena</name>
    <dbReference type="NCBI Taxonomy" id="1019"/>
    <lineage>
        <taxon>Bacteria</taxon>
        <taxon>Pseudomonadati</taxon>
        <taxon>Bacteroidota</taxon>
        <taxon>Flavobacteriia</taxon>
        <taxon>Flavobacteriales</taxon>
        <taxon>Flavobacteriaceae</taxon>
        <taxon>Capnocytophaga</taxon>
    </lineage>
</organism>
<evidence type="ECO:0000313" key="3">
    <source>
        <dbReference type="EMBL" id="ATA83535.1"/>
    </source>
</evidence>
<sequence length="367" mass="43306">MKNKKESIEELERQIKELQQDYNYNLREYTIEIALEKFKGRDYELEKSNLSSIIFIPSYQRNFVWGNDLKCKFIESLMLGVPMPPLFAFTLDETGNMELIDGVQRLTTIKEFVDNKFKITNLKLLENLNNYRFKDLHPSRQRKFKDLGLRIFVFSEKANEGIRADIYNRINSTGKKLTEAEIRKGAFMKNSFYSFILDCSESTLFNEVFSSAKPSEKLRGEKEELISRFFAYSDNYMEFSHSVKTFIDEYISNKKDNFTEEEKIKKQNELNATLNFVKKYFPNGFKKEENTKAIPRVRFEAISIGTNLALRENINLEPVYMDWIDSKEFKIHTTSDAANNRNKLISRIEFVRDCLLNRIKKEDLSFG</sequence>
<gene>
    <name evidence="3" type="ORF">CGC55_02960</name>
    <name evidence="4" type="ORF">NCTC11653_00387</name>
</gene>
<keyword evidence="5" id="KW-1185">Reference proteome</keyword>
<dbReference type="PANTHER" id="PTHR39639">
    <property type="entry name" value="CHROMOSOME 16, WHOLE GENOME SHOTGUN SEQUENCE"/>
    <property type="match status" value="1"/>
</dbReference>
<evidence type="ECO:0000256" key="1">
    <source>
        <dbReference type="SAM" id="Coils"/>
    </source>
</evidence>